<protein>
    <submittedName>
        <fullName evidence="3">C2H2-type domain-containing protein</fullName>
    </submittedName>
</protein>
<keyword evidence="2" id="KW-1185">Reference proteome</keyword>
<evidence type="ECO:0000313" key="3">
    <source>
        <dbReference type="WBParaSite" id="Hba_04856"/>
    </source>
</evidence>
<sequence>MEHLVQPSRYFLFPCVSCEHFFIHDSTILGHLSSILHIVESEASMPQVLRISLMLIVLFDVVCRIVLFPRSFNFPSHPLLFFVPYSSWLRREFIIAFPERLTTSAICFTV</sequence>
<evidence type="ECO:0000313" key="2">
    <source>
        <dbReference type="Proteomes" id="UP000095283"/>
    </source>
</evidence>
<proteinExistence type="predicted"/>
<dbReference type="PROSITE" id="PS00028">
    <property type="entry name" value="ZINC_FINGER_C2H2_1"/>
    <property type="match status" value="1"/>
</dbReference>
<feature type="domain" description="C2H2-type" evidence="1">
    <location>
        <begin position="15"/>
        <end position="37"/>
    </location>
</feature>
<dbReference type="InterPro" id="IPR013087">
    <property type="entry name" value="Znf_C2H2_type"/>
</dbReference>
<dbReference type="Proteomes" id="UP000095283">
    <property type="component" value="Unplaced"/>
</dbReference>
<reference evidence="3" key="1">
    <citation type="submission" date="2016-11" db="UniProtKB">
        <authorList>
            <consortium name="WormBaseParasite"/>
        </authorList>
    </citation>
    <scope>IDENTIFICATION</scope>
</reference>
<evidence type="ECO:0000259" key="1">
    <source>
        <dbReference type="PROSITE" id="PS00028"/>
    </source>
</evidence>
<organism evidence="2 3">
    <name type="scientific">Heterorhabditis bacteriophora</name>
    <name type="common">Entomopathogenic nematode worm</name>
    <dbReference type="NCBI Taxonomy" id="37862"/>
    <lineage>
        <taxon>Eukaryota</taxon>
        <taxon>Metazoa</taxon>
        <taxon>Ecdysozoa</taxon>
        <taxon>Nematoda</taxon>
        <taxon>Chromadorea</taxon>
        <taxon>Rhabditida</taxon>
        <taxon>Rhabditina</taxon>
        <taxon>Rhabditomorpha</taxon>
        <taxon>Strongyloidea</taxon>
        <taxon>Heterorhabditidae</taxon>
        <taxon>Heterorhabditis</taxon>
    </lineage>
</organism>
<dbReference type="WBParaSite" id="Hba_04856">
    <property type="protein sequence ID" value="Hba_04856"/>
    <property type="gene ID" value="Hba_04856"/>
</dbReference>
<dbReference type="AlphaFoldDB" id="A0A1I7WIR1"/>
<name>A0A1I7WIR1_HETBA</name>
<accession>A0A1I7WIR1</accession>